<feature type="domain" description="CinA C-terminal" evidence="1">
    <location>
        <begin position="5"/>
        <end position="134"/>
    </location>
</feature>
<organism evidence="2 3">
    <name type="scientific">Corynebacterium hindlerae</name>
    <dbReference type="NCBI Taxonomy" id="699041"/>
    <lineage>
        <taxon>Bacteria</taxon>
        <taxon>Bacillati</taxon>
        <taxon>Actinomycetota</taxon>
        <taxon>Actinomycetes</taxon>
        <taxon>Mycobacteriales</taxon>
        <taxon>Corynebacteriaceae</taxon>
        <taxon>Corynebacterium</taxon>
    </lineage>
</organism>
<dbReference type="RefSeq" id="WP_182386315.1">
    <property type="nucleotide sequence ID" value="NZ_CP059833.1"/>
</dbReference>
<gene>
    <name evidence="2" type="ORF">HW450_01730</name>
</gene>
<dbReference type="NCBIfam" id="TIGR00199">
    <property type="entry name" value="PncC_domain"/>
    <property type="match status" value="1"/>
</dbReference>
<evidence type="ECO:0000259" key="1">
    <source>
        <dbReference type="Pfam" id="PF02464"/>
    </source>
</evidence>
<accession>A0A7G5FFV3</accession>
<name>A0A7G5FFV3_9CORY</name>
<evidence type="ECO:0000313" key="3">
    <source>
        <dbReference type="Proteomes" id="UP000515570"/>
    </source>
</evidence>
<dbReference type="Pfam" id="PF02464">
    <property type="entry name" value="CinA"/>
    <property type="match status" value="1"/>
</dbReference>
<dbReference type="Gene3D" id="3.90.950.20">
    <property type="entry name" value="CinA-like"/>
    <property type="match status" value="1"/>
</dbReference>
<dbReference type="InterPro" id="IPR008136">
    <property type="entry name" value="CinA_C"/>
</dbReference>
<evidence type="ECO:0000313" key="2">
    <source>
        <dbReference type="EMBL" id="QMV85494.1"/>
    </source>
</evidence>
<keyword evidence="3" id="KW-1185">Reference proteome</keyword>
<dbReference type="SUPFAM" id="SSF142433">
    <property type="entry name" value="CinA-like"/>
    <property type="match status" value="1"/>
</dbReference>
<dbReference type="Proteomes" id="UP000515570">
    <property type="component" value="Chromosome"/>
</dbReference>
<reference evidence="2 3" key="1">
    <citation type="submission" date="2020-07" db="EMBL/GenBank/DDBJ databases">
        <title>non toxigenic Corynebacterium sp. nov from a clinical source.</title>
        <authorList>
            <person name="Bernier A.-M."/>
            <person name="Bernard K."/>
        </authorList>
    </citation>
    <scope>NUCLEOTIDE SEQUENCE [LARGE SCALE GENOMIC DNA]</scope>
    <source>
        <strain evidence="3">NML 93-0612</strain>
    </source>
</reference>
<proteinExistence type="predicted"/>
<dbReference type="InterPro" id="IPR036653">
    <property type="entry name" value="CinA-like_C"/>
</dbReference>
<dbReference type="AlphaFoldDB" id="A0A7G5FFV3"/>
<dbReference type="EMBL" id="CP059833">
    <property type="protein sequence ID" value="QMV85494.1"/>
    <property type="molecule type" value="Genomic_DNA"/>
</dbReference>
<protein>
    <submittedName>
        <fullName evidence="2">CinA family protein</fullName>
    </submittedName>
</protein>
<sequence length="172" mass="18023">MANFLTTLTERRQTLSTCESLTAGRLASLIAAQPGASELFVGGFVTYSSELKTQLAGVPAQLIDDHGAVSPECAEAMAVGTREKLGTDWALALTGVAGPALQEDNPVGVVWLGIAGPEGSKSIRVLPEGHTRWALRPGATEPEEVVDGDRVEICQHSANFAIETLENILAGN</sequence>